<gene>
    <name evidence="16" type="ORF">FBY58_0261</name>
</gene>
<keyword evidence="6 11" id="KW-0798">TonB box</keyword>
<keyword evidence="7 10" id="KW-0472">Membrane</keyword>
<evidence type="ECO:0000256" key="2">
    <source>
        <dbReference type="ARBA" id="ARBA00009810"/>
    </source>
</evidence>
<evidence type="ECO:0000256" key="7">
    <source>
        <dbReference type="ARBA" id="ARBA00023136"/>
    </source>
</evidence>
<evidence type="ECO:0000259" key="15">
    <source>
        <dbReference type="Pfam" id="PF07715"/>
    </source>
</evidence>
<dbReference type="NCBIfam" id="TIGR01783">
    <property type="entry name" value="TonB-siderophor"/>
    <property type="match status" value="1"/>
</dbReference>
<dbReference type="GO" id="GO:0038023">
    <property type="term" value="F:signaling receptor activity"/>
    <property type="evidence" value="ECO:0007669"/>
    <property type="project" value="InterPro"/>
</dbReference>
<evidence type="ECO:0000259" key="14">
    <source>
        <dbReference type="Pfam" id="PF00593"/>
    </source>
</evidence>
<feature type="domain" description="TonB-dependent receptor-like beta-barrel" evidence="14">
    <location>
        <begin position="312"/>
        <end position="761"/>
    </location>
</feature>
<keyword evidence="4 10" id="KW-1134">Transmembrane beta strand</keyword>
<dbReference type="GO" id="GO:0015891">
    <property type="term" value="P:siderophore transport"/>
    <property type="evidence" value="ECO:0007669"/>
    <property type="project" value="InterPro"/>
</dbReference>
<dbReference type="Pfam" id="PF00593">
    <property type="entry name" value="TonB_dep_Rec_b-barrel"/>
    <property type="match status" value="1"/>
</dbReference>
<dbReference type="OrthoDB" id="9760333at2"/>
<comment type="similarity">
    <text evidence="2 10 11">Belongs to the TonB-dependent receptor family.</text>
</comment>
<dbReference type="CDD" id="cd01347">
    <property type="entry name" value="ligand_gated_channel"/>
    <property type="match status" value="1"/>
</dbReference>
<dbReference type="InterPro" id="IPR010105">
    <property type="entry name" value="TonB_sidphr_rcpt"/>
</dbReference>
<dbReference type="GO" id="GO:0009279">
    <property type="term" value="C:cell outer membrane"/>
    <property type="evidence" value="ECO:0007669"/>
    <property type="project" value="UniProtKB-SubCell"/>
</dbReference>
<feature type="domain" description="TonB-dependent receptor plug" evidence="15">
    <location>
        <begin position="138"/>
        <end position="236"/>
    </location>
</feature>
<feature type="compositionally biased region" description="Basic and acidic residues" evidence="12">
    <location>
        <begin position="71"/>
        <end position="88"/>
    </location>
</feature>
<name>A0A542VZH2_ZYMMB</name>
<dbReference type="RefSeq" id="WP_141919132.1">
    <property type="nucleotide sequence ID" value="NZ_VFOF01000001.1"/>
</dbReference>
<dbReference type="InterPro" id="IPR036942">
    <property type="entry name" value="Beta-barrel_TonB_sf"/>
</dbReference>
<keyword evidence="8 16" id="KW-0675">Receptor</keyword>
<evidence type="ECO:0000256" key="10">
    <source>
        <dbReference type="PROSITE-ProRule" id="PRU01360"/>
    </source>
</evidence>
<comment type="subcellular location">
    <subcellularLocation>
        <location evidence="1 10">Cell outer membrane</location>
        <topology evidence="1 10">Multi-pass membrane protein</topology>
    </subcellularLocation>
</comment>
<dbReference type="AlphaFoldDB" id="A0A542VZH2"/>
<keyword evidence="9 10" id="KW-0998">Cell outer membrane</keyword>
<feature type="region of interest" description="Disordered" evidence="12">
    <location>
        <begin position="47"/>
        <end position="100"/>
    </location>
</feature>
<organism evidence="16 17">
    <name type="scientific">Zymomonas mobilis</name>
    <dbReference type="NCBI Taxonomy" id="542"/>
    <lineage>
        <taxon>Bacteria</taxon>
        <taxon>Pseudomonadati</taxon>
        <taxon>Pseudomonadota</taxon>
        <taxon>Alphaproteobacteria</taxon>
        <taxon>Sphingomonadales</taxon>
        <taxon>Zymomonadaceae</taxon>
        <taxon>Zymomonas</taxon>
    </lineage>
</organism>
<dbReference type="Gene3D" id="2.170.130.10">
    <property type="entry name" value="TonB-dependent receptor, plug domain"/>
    <property type="match status" value="1"/>
</dbReference>
<keyword evidence="3 10" id="KW-0813">Transport</keyword>
<dbReference type="PANTHER" id="PTHR32552:SF74">
    <property type="entry name" value="HYDROXAMATE SIDEROPHORE RECEPTOR FHUE"/>
    <property type="match status" value="1"/>
</dbReference>
<evidence type="ECO:0000256" key="3">
    <source>
        <dbReference type="ARBA" id="ARBA00022448"/>
    </source>
</evidence>
<dbReference type="InterPro" id="IPR039426">
    <property type="entry name" value="TonB-dep_rcpt-like"/>
</dbReference>
<feature type="signal peptide" evidence="13">
    <location>
        <begin position="1"/>
        <end position="37"/>
    </location>
</feature>
<protein>
    <submittedName>
        <fullName evidence="16">Outer membrane receptor for ferric coprogen and ferric-rhodotorulic acid</fullName>
    </submittedName>
</protein>
<reference evidence="16 17" key="1">
    <citation type="submission" date="2019-06" db="EMBL/GenBank/DDBJ databases">
        <title>Genome sequencing of Zymomonas mobilis strains for genetic engineering and biofuel applications.</title>
        <authorList>
            <person name="Teravest M."/>
        </authorList>
    </citation>
    <scope>NUCLEOTIDE SEQUENCE [LARGE SCALE GENOMIC DNA]</scope>
    <source>
        <strain evidence="16 17">AN0101</strain>
    </source>
</reference>
<dbReference type="InterPro" id="IPR000531">
    <property type="entry name" value="Beta-barrel_TonB"/>
</dbReference>
<feature type="chain" id="PRO_5022005277" evidence="13">
    <location>
        <begin position="38"/>
        <end position="793"/>
    </location>
</feature>
<evidence type="ECO:0000313" key="16">
    <source>
        <dbReference type="EMBL" id="TQL16717.1"/>
    </source>
</evidence>
<dbReference type="GO" id="GO:0015344">
    <property type="term" value="F:siderophore uptake transmembrane transporter activity"/>
    <property type="evidence" value="ECO:0007669"/>
    <property type="project" value="TreeGrafter"/>
</dbReference>
<proteinExistence type="inferred from homology"/>
<evidence type="ECO:0000256" key="1">
    <source>
        <dbReference type="ARBA" id="ARBA00004571"/>
    </source>
</evidence>
<dbReference type="PROSITE" id="PS52016">
    <property type="entry name" value="TONB_DEPENDENT_REC_3"/>
    <property type="match status" value="1"/>
</dbReference>
<evidence type="ECO:0000256" key="5">
    <source>
        <dbReference type="ARBA" id="ARBA00022692"/>
    </source>
</evidence>
<evidence type="ECO:0000256" key="9">
    <source>
        <dbReference type="ARBA" id="ARBA00023237"/>
    </source>
</evidence>
<comment type="caution">
    <text evidence="16">The sequence shown here is derived from an EMBL/GenBank/DDBJ whole genome shotgun (WGS) entry which is preliminary data.</text>
</comment>
<dbReference type="PANTHER" id="PTHR32552">
    <property type="entry name" value="FERRICHROME IRON RECEPTOR-RELATED"/>
    <property type="match status" value="1"/>
</dbReference>
<evidence type="ECO:0000256" key="8">
    <source>
        <dbReference type="ARBA" id="ARBA00023170"/>
    </source>
</evidence>
<dbReference type="Pfam" id="PF07715">
    <property type="entry name" value="Plug"/>
    <property type="match status" value="1"/>
</dbReference>
<evidence type="ECO:0000256" key="11">
    <source>
        <dbReference type="RuleBase" id="RU003357"/>
    </source>
</evidence>
<evidence type="ECO:0000313" key="17">
    <source>
        <dbReference type="Proteomes" id="UP000316887"/>
    </source>
</evidence>
<evidence type="ECO:0000256" key="12">
    <source>
        <dbReference type="SAM" id="MobiDB-lite"/>
    </source>
</evidence>
<evidence type="ECO:0000256" key="6">
    <source>
        <dbReference type="ARBA" id="ARBA00023077"/>
    </source>
</evidence>
<dbReference type="InterPro" id="IPR012910">
    <property type="entry name" value="Plug_dom"/>
</dbReference>
<accession>A0A542VZH2</accession>
<dbReference type="Gene3D" id="2.40.170.20">
    <property type="entry name" value="TonB-dependent receptor, beta-barrel domain"/>
    <property type="match status" value="1"/>
</dbReference>
<keyword evidence="5 10" id="KW-0812">Transmembrane</keyword>
<evidence type="ECO:0000256" key="4">
    <source>
        <dbReference type="ARBA" id="ARBA00022452"/>
    </source>
</evidence>
<dbReference type="InterPro" id="IPR037066">
    <property type="entry name" value="Plug_dom_sf"/>
</dbReference>
<sequence length="793" mass="88688">MSFSEPYRSSPYSFLRRNIHWLLPSFCLGMIPTAVFAEDASYLQRTAEHEDANSAASDHSMEARRHRHHHDGQGRFDHGDKHRQDHPHDHHGHNNMSDDDNLSIRDLIVEADRPKATTDGSNSYAVRGVTIGKRVQRLEDIPQSVSVMTKQQMLDQNLNTVNEALNQVPGVTVNNYGDGTSGFMSRGYSMNTQFDSIPSFGGTSFAQQFDLNIYDRMEILRGPDGIFQGGGSPGGVINMVHKRPLNKFHVETGGSVGSWNNLHGYFDVTGPLNKSGTINGRIVMAGSSQDYFYKPGHDQRWTGYGAIDFHFDEKTTLTLTATGQKNRTTRFMGLPRASDGSDLNLPVSSYVGASWNQSRSPMYELSADFERHLGKGWQVRLAGRHRYTNSSQEYSLLSKLNTQTMKSNFSLYNAVDKERYDDADLYITGPVHLFNRKHIFLVGANYSYNLERDGSSSASYSKYPQLTNQDIFNPVLPQNLLPTGLTSYYREPFVQKGLYASAQIEVIKPVQILLGGRMSSYTYKLKNLVAGTPTKTQQHVGNQLTPYAGIVWHMTSDLTSYFSYTDIFSPQGGYTESGDRVKPLQGQQMEAGIKGSWFRGKLHASFAAYRIMQHNLTQASPDGRMDCGPSQTSTCWIAAGLVRSQGFDTEIIGQPMKGLDINFGYTYNDNRVMKGGDDLVVGSRYTANTPAHLFKLWTHYRFALGKSTDKNILSFGGGLNAQSSTFGTTRTVTQPGYIIGSAQIGYQLSPKFEISVTVNNLSDTRYYSRLGNVNYYNYYGTPRSFMFSVHNSF</sequence>
<dbReference type="SUPFAM" id="SSF56935">
    <property type="entry name" value="Porins"/>
    <property type="match status" value="1"/>
</dbReference>
<keyword evidence="13" id="KW-0732">Signal</keyword>
<dbReference type="Proteomes" id="UP000316887">
    <property type="component" value="Unassembled WGS sequence"/>
</dbReference>
<dbReference type="EMBL" id="VFOF01000001">
    <property type="protein sequence ID" value="TQL16717.1"/>
    <property type="molecule type" value="Genomic_DNA"/>
</dbReference>
<evidence type="ECO:0000256" key="13">
    <source>
        <dbReference type="SAM" id="SignalP"/>
    </source>
</evidence>